<evidence type="ECO:0000256" key="2">
    <source>
        <dbReference type="ARBA" id="ARBA00023295"/>
    </source>
</evidence>
<gene>
    <name evidence="6" type="ORF">AFUS01_LOCUS37263</name>
</gene>
<dbReference type="GO" id="GO:0005576">
    <property type="term" value="C:extracellular region"/>
    <property type="evidence" value="ECO:0007669"/>
    <property type="project" value="TreeGrafter"/>
</dbReference>
<dbReference type="GO" id="GO:0004568">
    <property type="term" value="F:chitinase activity"/>
    <property type="evidence" value="ECO:0007669"/>
    <property type="project" value="TreeGrafter"/>
</dbReference>
<dbReference type="PANTHER" id="PTHR11177:SF359">
    <property type="entry name" value="CHITINASE 10-RELATED"/>
    <property type="match status" value="1"/>
</dbReference>
<dbReference type="InterPro" id="IPR050314">
    <property type="entry name" value="Glycosyl_Hydrlase_18"/>
</dbReference>
<dbReference type="AlphaFoldDB" id="A0A8J2L8L1"/>
<evidence type="ECO:0000259" key="5">
    <source>
        <dbReference type="PROSITE" id="PS51910"/>
    </source>
</evidence>
<protein>
    <recommendedName>
        <fullName evidence="5">GH18 domain-containing protein</fullName>
    </recommendedName>
</protein>
<dbReference type="Proteomes" id="UP000708208">
    <property type="component" value="Unassembled WGS sequence"/>
</dbReference>
<evidence type="ECO:0000313" key="7">
    <source>
        <dbReference type="Proteomes" id="UP000708208"/>
    </source>
</evidence>
<comment type="caution">
    <text evidence="6">The sequence shown here is derived from an EMBL/GenBank/DDBJ whole genome shotgun (WGS) entry which is preliminary data.</text>
</comment>
<evidence type="ECO:0000313" key="6">
    <source>
        <dbReference type="EMBL" id="CAG7827268.1"/>
    </source>
</evidence>
<feature type="domain" description="GH18" evidence="5">
    <location>
        <begin position="1"/>
        <end position="158"/>
    </location>
</feature>
<sequence length="158" mass="17804">MAKYVPGDINSNLCTHVIYGFAVLDPNELLIKVFDPWADIDNRFYEQIVALKSKGIKVSIAIGGWNDSLGDKYSRLVSSPSARAKFNRHVVEFIQKYNFDGLDLDWEYPKCWQVDCNKGPAADKANFAAWVRELKEAFMPHGYLLSAAVSPSKTVIDQ</sequence>
<proteinExistence type="inferred from homology"/>
<evidence type="ECO:0000256" key="3">
    <source>
        <dbReference type="RuleBase" id="RU000489"/>
    </source>
</evidence>
<evidence type="ECO:0000256" key="1">
    <source>
        <dbReference type="ARBA" id="ARBA00022801"/>
    </source>
</evidence>
<organism evidence="6 7">
    <name type="scientific">Allacma fusca</name>
    <dbReference type="NCBI Taxonomy" id="39272"/>
    <lineage>
        <taxon>Eukaryota</taxon>
        <taxon>Metazoa</taxon>
        <taxon>Ecdysozoa</taxon>
        <taxon>Arthropoda</taxon>
        <taxon>Hexapoda</taxon>
        <taxon>Collembola</taxon>
        <taxon>Symphypleona</taxon>
        <taxon>Sminthuridae</taxon>
        <taxon>Allacma</taxon>
    </lineage>
</organism>
<dbReference type="Pfam" id="PF00704">
    <property type="entry name" value="Glyco_hydro_18"/>
    <property type="match status" value="1"/>
</dbReference>
<keyword evidence="7" id="KW-1185">Reference proteome</keyword>
<dbReference type="SMART" id="SM00636">
    <property type="entry name" value="Glyco_18"/>
    <property type="match status" value="1"/>
</dbReference>
<dbReference type="InterPro" id="IPR011583">
    <property type="entry name" value="Chitinase_II/V-like_cat"/>
</dbReference>
<dbReference type="GO" id="GO:0008061">
    <property type="term" value="F:chitin binding"/>
    <property type="evidence" value="ECO:0007669"/>
    <property type="project" value="InterPro"/>
</dbReference>
<dbReference type="GO" id="GO:0005975">
    <property type="term" value="P:carbohydrate metabolic process"/>
    <property type="evidence" value="ECO:0007669"/>
    <property type="project" value="InterPro"/>
</dbReference>
<dbReference type="EMBL" id="CAJVCH010542832">
    <property type="protein sequence ID" value="CAG7827268.1"/>
    <property type="molecule type" value="Genomic_DNA"/>
</dbReference>
<dbReference type="PANTHER" id="PTHR11177">
    <property type="entry name" value="CHITINASE"/>
    <property type="match status" value="1"/>
</dbReference>
<dbReference type="InterPro" id="IPR001579">
    <property type="entry name" value="Glyco_hydro_18_chit_AS"/>
</dbReference>
<keyword evidence="2 3" id="KW-0326">Glycosidase</keyword>
<dbReference type="GO" id="GO:0006032">
    <property type="term" value="P:chitin catabolic process"/>
    <property type="evidence" value="ECO:0007669"/>
    <property type="project" value="TreeGrafter"/>
</dbReference>
<dbReference type="OrthoDB" id="73875at2759"/>
<comment type="similarity">
    <text evidence="4">Belongs to the glycosyl hydrolase 18 family.</text>
</comment>
<accession>A0A8J2L8L1</accession>
<reference evidence="6" key="1">
    <citation type="submission" date="2021-06" db="EMBL/GenBank/DDBJ databases">
        <authorList>
            <person name="Hodson N. C."/>
            <person name="Mongue J. A."/>
            <person name="Jaron S. K."/>
        </authorList>
    </citation>
    <scope>NUCLEOTIDE SEQUENCE</scope>
</reference>
<feature type="non-terminal residue" evidence="6">
    <location>
        <position position="158"/>
    </location>
</feature>
<name>A0A8J2L8L1_9HEXA</name>
<dbReference type="InterPro" id="IPR001223">
    <property type="entry name" value="Glyco_hydro18_cat"/>
</dbReference>
<dbReference type="PROSITE" id="PS51910">
    <property type="entry name" value="GH18_2"/>
    <property type="match status" value="1"/>
</dbReference>
<dbReference type="PROSITE" id="PS01095">
    <property type="entry name" value="GH18_1"/>
    <property type="match status" value="1"/>
</dbReference>
<evidence type="ECO:0000256" key="4">
    <source>
        <dbReference type="RuleBase" id="RU004453"/>
    </source>
</evidence>
<keyword evidence="1 3" id="KW-0378">Hydrolase</keyword>